<dbReference type="Proteomes" id="UP000184499">
    <property type="component" value="Unassembled WGS sequence"/>
</dbReference>
<evidence type="ECO:0000313" key="1">
    <source>
        <dbReference type="EMBL" id="OJJ66435.1"/>
    </source>
</evidence>
<dbReference type="EMBL" id="KV878699">
    <property type="protein sequence ID" value="OJJ66435.1"/>
    <property type="molecule type" value="Genomic_DNA"/>
</dbReference>
<proteinExistence type="predicted"/>
<reference evidence="2" key="1">
    <citation type="journal article" date="2017" name="Genome Biol.">
        <title>Comparative genomics reveals high biological diversity and specific adaptations in the industrially and medically important fungal genus Aspergillus.</title>
        <authorList>
            <person name="de Vries R.P."/>
            <person name="Riley R."/>
            <person name="Wiebenga A."/>
            <person name="Aguilar-Osorio G."/>
            <person name="Amillis S."/>
            <person name="Uchima C.A."/>
            <person name="Anderluh G."/>
            <person name="Asadollahi M."/>
            <person name="Askin M."/>
            <person name="Barry K."/>
            <person name="Battaglia E."/>
            <person name="Bayram O."/>
            <person name="Benocci T."/>
            <person name="Braus-Stromeyer S.A."/>
            <person name="Caldana C."/>
            <person name="Canovas D."/>
            <person name="Cerqueira G.C."/>
            <person name="Chen F."/>
            <person name="Chen W."/>
            <person name="Choi C."/>
            <person name="Clum A."/>
            <person name="Dos Santos R.A."/>
            <person name="Damasio A.R."/>
            <person name="Diallinas G."/>
            <person name="Emri T."/>
            <person name="Fekete E."/>
            <person name="Flipphi M."/>
            <person name="Freyberg S."/>
            <person name="Gallo A."/>
            <person name="Gournas C."/>
            <person name="Habgood R."/>
            <person name="Hainaut M."/>
            <person name="Harispe M.L."/>
            <person name="Henrissat B."/>
            <person name="Hilden K.S."/>
            <person name="Hope R."/>
            <person name="Hossain A."/>
            <person name="Karabika E."/>
            <person name="Karaffa L."/>
            <person name="Karanyi Z."/>
            <person name="Krasevec N."/>
            <person name="Kuo A."/>
            <person name="Kusch H."/>
            <person name="LaButti K."/>
            <person name="Lagendijk E.L."/>
            <person name="Lapidus A."/>
            <person name="Levasseur A."/>
            <person name="Lindquist E."/>
            <person name="Lipzen A."/>
            <person name="Logrieco A.F."/>
            <person name="MacCabe A."/>
            <person name="Maekelae M.R."/>
            <person name="Malavazi I."/>
            <person name="Melin P."/>
            <person name="Meyer V."/>
            <person name="Mielnichuk N."/>
            <person name="Miskei M."/>
            <person name="Molnar A.P."/>
            <person name="Mule G."/>
            <person name="Ngan C.Y."/>
            <person name="Orejas M."/>
            <person name="Orosz E."/>
            <person name="Ouedraogo J.P."/>
            <person name="Overkamp K.M."/>
            <person name="Park H.-S."/>
            <person name="Perrone G."/>
            <person name="Piumi F."/>
            <person name="Punt P.J."/>
            <person name="Ram A.F."/>
            <person name="Ramon A."/>
            <person name="Rauscher S."/>
            <person name="Record E."/>
            <person name="Riano-Pachon D.M."/>
            <person name="Robert V."/>
            <person name="Roehrig J."/>
            <person name="Ruller R."/>
            <person name="Salamov A."/>
            <person name="Salih N.S."/>
            <person name="Samson R.A."/>
            <person name="Sandor E."/>
            <person name="Sanguinetti M."/>
            <person name="Schuetze T."/>
            <person name="Sepcic K."/>
            <person name="Shelest E."/>
            <person name="Sherlock G."/>
            <person name="Sophianopoulou V."/>
            <person name="Squina F.M."/>
            <person name="Sun H."/>
            <person name="Susca A."/>
            <person name="Todd R.B."/>
            <person name="Tsang A."/>
            <person name="Unkles S.E."/>
            <person name="van de Wiele N."/>
            <person name="van Rossen-Uffink D."/>
            <person name="Oliveira J.V."/>
            <person name="Vesth T.C."/>
            <person name="Visser J."/>
            <person name="Yu J.-H."/>
            <person name="Zhou M."/>
            <person name="Andersen M.R."/>
            <person name="Archer D.B."/>
            <person name="Baker S.E."/>
            <person name="Benoit I."/>
            <person name="Brakhage A.A."/>
            <person name="Braus G.H."/>
            <person name="Fischer R."/>
            <person name="Frisvad J.C."/>
            <person name="Goldman G.H."/>
            <person name="Houbraken J."/>
            <person name="Oakley B."/>
            <person name="Pocsi I."/>
            <person name="Scazzocchio C."/>
            <person name="Seiboth B."/>
            <person name="vanKuyk P.A."/>
            <person name="Wortman J."/>
            <person name="Dyer P.S."/>
            <person name="Grigoriev I.V."/>
        </authorList>
    </citation>
    <scope>NUCLEOTIDE SEQUENCE [LARGE SCALE GENOMIC DNA]</scope>
    <source>
        <strain evidence="2">CBS 101740 / IMI 381727 / IBT 21946</strain>
    </source>
</reference>
<protein>
    <recommendedName>
        <fullName evidence="3">ABM domain-containing protein</fullName>
    </recommendedName>
</protein>
<dbReference type="RefSeq" id="XP_067473685.1">
    <property type="nucleotide sequence ID" value="XM_067618972.1"/>
</dbReference>
<accession>A0A1L9U434</accession>
<sequence length="288" mass="33008">MPPITRAQAKHKFPDFLPEASRDASPFALRQPHRTGRDTKLVDWIILNPGTGATDEDPLDPITKLFQTLFEQSDYRYYLRLRRSCPVEAPHTEWLMLAWNSADLRASFIKSSEYQSLTEIFAAWASERSVQIALIDLTHSLWSGSSGVVFWGSQYVGPIEYYELLAVYFPDGLAASHITKLNSTNPYNLGNLIGSDVYPLAGLTDWQHGWLDRPVLFQGQRARCLVYLLRWENAGREREYKKSRFTINGKTIDYWEEFITPLKQNGMLGYESQHASFVRHPFASPLGK</sequence>
<dbReference type="AlphaFoldDB" id="A0A1L9U434"/>
<dbReference type="GeneID" id="93571460"/>
<dbReference type="OrthoDB" id="4993731at2759"/>
<name>A0A1L9U434_ASPBC</name>
<dbReference type="STRING" id="767769.A0A1L9U434"/>
<gene>
    <name evidence="1" type="ORF">ASPBRDRAFT_138213</name>
</gene>
<dbReference type="VEuPathDB" id="FungiDB:ASPBRDRAFT_138213"/>
<dbReference type="OMA" id="EWLIIEW"/>
<keyword evidence="2" id="KW-1185">Reference proteome</keyword>
<evidence type="ECO:0008006" key="3">
    <source>
        <dbReference type="Google" id="ProtNLM"/>
    </source>
</evidence>
<evidence type="ECO:0000313" key="2">
    <source>
        <dbReference type="Proteomes" id="UP000184499"/>
    </source>
</evidence>
<organism evidence="1 2">
    <name type="scientific">Aspergillus brasiliensis (strain CBS 101740 / IMI 381727 / IBT 21946)</name>
    <dbReference type="NCBI Taxonomy" id="767769"/>
    <lineage>
        <taxon>Eukaryota</taxon>
        <taxon>Fungi</taxon>
        <taxon>Dikarya</taxon>
        <taxon>Ascomycota</taxon>
        <taxon>Pezizomycotina</taxon>
        <taxon>Eurotiomycetes</taxon>
        <taxon>Eurotiomycetidae</taxon>
        <taxon>Eurotiales</taxon>
        <taxon>Aspergillaceae</taxon>
        <taxon>Aspergillus</taxon>
        <taxon>Aspergillus subgen. Circumdati</taxon>
    </lineage>
</organism>